<reference evidence="4 5" key="1">
    <citation type="journal article" date="2023" name="Mol. Biol. Evol.">
        <title>Genomics of Secondarily Temperate Adaptation in the Only Non-Antarctic Icefish.</title>
        <authorList>
            <person name="Rivera-Colon A.G."/>
            <person name="Rayamajhi N."/>
            <person name="Minhas B.F."/>
            <person name="Madrigal G."/>
            <person name="Bilyk K.T."/>
            <person name="Yoon V."/>
            <person name="Hune M."/>
            <person name="Gregory S."/>
            <person name="Cheng C.H.C."/>
            <person name="Catchen J.M."/>
        </authorList>
    </citation>
    <scope>NUCLEOTIDE SEQUENCE [LARGE SCALE GENOMIC DNA]</scope>
    <source>
        <strain evidence="4">JC2023a</strain>
    </source>
</reference>
<keyword evidence="1" id="KW-0479">Metal-binding</keyword>
<evidence type="ECO:0000256" key="2">
    <source>
        <dbReference type="SAM" id="MobiDB-lite"/>
    </source>
</evidence>
<comment type="caution">
    <text evidence="4">The sequence shown here is derived from an EMBL/GenBank/DDBJ whole genome shotgun (WGS) entry which is preliminary data.</text>
</comment>
<feature type="compositionally biased region" description="Basic and acidic residues" evidence="2">
    <location>
        <begin position="111"/>
        <end position="126"/>
    </location>
</feature>
<dbReference type="SUPFAM" id="SSF57667">
    <property type="entry name" value="beta-beta-alpha zinc fingers"/>
    <property type="match status" value="1"/>
</dbReference>
<dbReference type="PANTHER" id="PTHR37354:SF1">
    <property type="entry name" value="CHROMOSOME ALIGNMENT-MAINTAINING PHOSPHOPROTEIN 1"/>
    <property type="match status" value="1"/>
</dbReference>
<keyword evidence="5" id="KW-1185">Reference proteome</keyword>
<dbReference type="Proteomes" id="UP001335648">
    <property type="component" value="Unassembled WGS sequence"/>
</dbReference>
<protein>
    <recommendedName>
        <fullName evidence="3">C2H2-type domain-containing protein</fullName>
    </recommendedName>
</protein>
<name>A0AAN7Y2T5_9TELE</name>
<dbReference type="GO" id="GO:0008270">
    <property type="term" value="F:zinc ion binding"/>
    <property type="evidence" value="ECO:0007669"/>
    <property type="project" value="UniProtKB-KW"/>
</dbReference>
<feature type="region of interest" description="Disordered" evidence="2">
    <location>
        <begin position="97"/>
        <end position="154"/>
    </location>
</feature>
<dbReference type="PROSITE" id="PS00028">
    <property type="entry name" value="ZINC_FINGER_C2H2_1"/>
    <property type="match status" value="1"/>
</dbReference>
<feature type="domain" description="C2H2-type" evidence="3">
    <location>
        <begin position="19"/>
        <end position="47"/>
    </location>
</feature>
<dbReference type="PROSITE" id="PS50157">
    <property type="entry name" value="ZINC_FINGER_C2H2_2"/>
    <property type="match status" value="2"/>
</dbReference>
<dbReference type="AlphaFoldDB" id="A0AAN7Y2T5"/>
<evidence type="ECO:0000313" key="5">
    <source>
        <dbReference type="Proteomes" id="UP001335648"/>
    </source>
</evidence>
<proteinExistence type="predicted"/>
<gene>
    <name evidence="4" type="ORF">CesoFtcFv8_027328</name>
</gene>
<dbReference type="Gene3D" id="3.30.160.60">
    <property type="entry name" value="Classic Zinc Finger"/>
    <property type="match status" value="1"/>
</dbReference>
<dbReference type="PANTHER" id="PTHR37354">
    <property type="entry name" value="CHROMOSOME ALIGNMENT-MAINTAINING PHOSPHOPROTEIN 1"/>
    <property type="match status" value="1"/>
</dbReference>
<dbReference type="InterPro" id="IPR039330">
    <property type="entry name" value="CAMP"/>
</dbReference>
<dbReference type="InterPro" id="IPR013087">
    <property type="entry name" value="Znf_C2H2_type"/>
</dbReference>
<keyword evidence="1" id="KW-0862">Zinc</keyword>
<dbReference type="InterPro" id="IPR036236">
    <property type="entry name" value="Znf_C2H2_sf"/>
</dbReference>
<feature type="compositionally biased region" description="Acidic residues" evidence="2">
    <location>
        <begin position="140"/>
        <end position="154"/>
    </location>
</feature>
<sequence length="154" mass="18476">MKEEIEATNKVVGLISNRYVCLLCGWKTKRKGFAISHVVRSHDVERPYSCRSCDRSFFLPSRLQQHVSASHPLGRFRCPFCCFRSQFLGGFRRHCSRCNARDEEEEEEEEERKKRSREEEEQDERRGTRKRRKTLKVQEREEEEDEEEEGFPSR</sequence>
<dbReference type="SMART" id="SM00355">
    <property type="entry name" value="ZnF_C2H2"/>
    <property type="match status" value="2"/>
</dbReference>
<evidence type="ECO:0000256" key="1">
    <source>
        <dbReference type="PROSITE-ProRule" id="PRU00042"/>
    </source>
</evidence>
<feature type="domain" description="C2H2-type" evidence="3">
    <location>
        <begin position="48"/>
        <end position="71"/>
    </location>
</feature>
<accession>A0AAN7Y2T5</accession>
<organism evidence="4 5">
    <name type="scientific">Champsocephalus esox</name>
    <name type="common">pike icefish</name>
    <dbReference type="NCBI Taxonomy" id="159716"/>
    <lineage>
        <taxon>Eukaryota</taxon>
        <taxon>Metazoa</taxon>
        <taxon>Chordata</taxon>
        <taxon>Craniata</taxon>
        <taxon>Vertebrata</taxon>
        <taxon>Euteleostomi</taxon>
        <taxon>Actinopterygii</taxon>
        <taxon>Neopterygii</taxon>
        <taxon>Teleostei</taxon>
        <taxon>Neoteleostei</taxon>
        <taxon>Acanthomorphata</taxon>
        <taxon>Eupercaria</taxon>
        <taxon>Perciformes</taxon>
        <taxon>Notothenioidei</taxon>
        <taxon>Channichthyidae</taxon>
        <taxon>Champsocephalus</taxon>
    </lineage>
</organism>
<keyword evidence="1" id="KW-0863">Zinc-finger</keyword>
<dbReference type="EMBL" id="JAULUE010002069">
    <property type="protein sequence ID" value="KAK5874771.1"/>
    <property type="molecule type" value="Genomic_DNA"/>
</dbReference>
<dbReference type="GO" id="GO:0051315">
    <property type="term" value="P:attachment of mitotic spindle microtubules to kinetochore"/>
    <property type="evidence" value="ECO:0007669"/>
    <property type="project" value="InterPro"/>
</dbReference>
<evidence type="ECO:0000259" key="3">
    <source>
        <dbReference type="PROSITE" id="PS50157"/>
    </source>
</evidence>
<evidence type="ECO:0000313" key="4">
    <source>
        <dbReference type="EMBL" id="KAK5874771.1"/>
    </source>
</evidence>